<accession>A0ABW6IL77</accession>
<evidence type="ECO:0000256" key="1">
    <source>
        <dbReference type="SAM" id="MobiDB-lite"/>
    </source>
</evidence>
<reference evidence="3 4" key="1">
    <citation type="submission" date="2024-09" db="EMBL/GenBank/DDBJ databases">
        <title>The Natural Products Discovery Center: Release of the First 8490 Sequenced Strains for Exploring Actinobacteria Biosynthetic Diversity.</title>
        <authorList>
            <person name="Kalkreuter E."/>
            <person name="Kautsar S.A."/>
            <person name="Yang D."/>
            <person name="Bader C.D."/>
            <person name="Teijaro C.N."/>
            <person name="Fluegel L."/>
            <person name="Davis C.M."/>
            <person name="Simpson J.R."/>
            <person name="Lauterbach L."/>
            <person name="Steele A.D."/>
            <person name="Gui C."/>
            <person name="Meng S."/>
            <person name="Li G."/>
            <person name="Viehrig K."/>
            <person name="Ye F."/>
            <person name="Su P."/>
            <person name="Kiefer A.F."/>
            <person name="Nichols A."/>
            <person name="Cepeda A.J."/>
            <person name="Yan W."/>
            <person name="Fan B."/>
            <person name="Jiang Y."/>
            <person name="Adhikari A."/>
            <person name="Zheng C.-J."/>
            <person name="Schuster L."/>
            <person name="Cowan T.M."/>
            <person name="Smanski M.J."/>
            <person name="Chevrette M.G."/>
            <person name="De Carvalho L.P.S."/>
            <person name="Shen B."/>
        </authorList>
    </citation>
    <scope>NUCLEOTIDE SEQUENCE [LARGE SCALE GENOMIC DNA]</scope>
    <source>
        <strain evidence="3 4">NPDC056472</strain>
    </source>
</reference>
<gene>
    <name evidence="3" type="ORF">ACFQ63_01425</name>
</gene>
<protein>
    <submittedName>
        <fullName evidence="3">Transposase</fullName>
    </submittedName>
</protein>
<comment type="caution">
    <text evidence="3">The sequence shown here is derived from an EMBL/GenBank/DDBJ whole genome shotgun (WGS) entry which is preliminary data.</text>
</comment>
<proteinExistence type="predicted"/>
<sequence>MTPRRAYRSDVSDTRWALIEPVFVAWRAARPGPGAAARVHDLKEIVNAILYVNRTGIPWEYLPHDFPPFKTVYDHYAKWEADGTTEQVHDLLRDRTRRANARTVESSAAVVDAQSVKTSSNVAEASQGIDGGKKITGTDRAGGGPSQRDQDPDHSRTSPRHRATPATISPGQHGFSCCTTSRRRICWCRTPRRSPGSSRGMKRGA</sequence>
<feature type="compositionally biased region" description="Polar residues" evidence="1">
    <location>
        <begin position="115"/>
        <end position="124"/>
    </location>
</feature>
<organism evidence="3 4">
    <name type="scientific">Streptomyces wedmorensis</name>
    <dbReference type="NCBI Taxonomy" id="43759"/>
    <lineage>
        <taxon>Bacteria</taxon>
        <taxon>Bacillati</taxon>
        <taxon>Actinomycetota</taxon>
        <taxon>Actinomycetes</taxon>
        <taxon>Kitasatosporales</taxon>
        <taxon>Streptomycetaceae</taxon>
        <taxon>Streptomyces</taxon>
    </lineage>
</organism>
<evidence type="ECO:0000313" key="4">
    <source>
        <dbReference type="Proteomes" id="UP001600424"/>
    </source>
</evidence>
<dbReference type="PANTHER" id="PTHR30007">
    <property type="entry name" value="PHP DOMAIN PROTEIN"/>
    <property type="match status" value="1"/>
</dbReference>
<feature type="domain" description="Insertion element IS402-like" evidence="2">
    <location>
        <begin position="11"/>
        <end position="89"/>
    </location>
</feature>
<dbReference type="EMBL" id="JBHTRV010000001">
    <property type="protein sequence ID" value="MFE5978349.1"/>
    <property type="molecule type" value="Genomic_DNA"/>
</dbReference>
<dbReference type="InterPro" id="IPR025161">
    <property type="entry name" value="IS402-like_dom"/>
</dbReference>
<feature type="region of interest" description="Disordered" evidence="1">
    <location>
        <begin position="108"/>
        <end position="175"/>
    </location>
</feature>
<dbReference type="PANTHER" id="PTHR30007:SF0">
    <property type="entry name" value="TRANSPOSASE"/>
    <property type="match status" value="1"/>
</dbReference>
<evidence type="ECO:0000259" key="2">
    <source>
        <dbReference type="Pfam" id="PF13340"/>
    </source>
</evidence>
<dbReference type="RefSeq" id="WP_386252001.1">
    <property type="nucleotide sequence ID" value="NZ_JBHTRV010000001.1"/>
</dbReference>
<name>A0ABW6IL77_STRWE</name>
<keyword evidence="4" id="KW-1185">Reference proteome</keyword>
<evidence type="ECO:0000313" key="3">
    <source>
        <dbReference type="EMBL" id="MFE5978349.1"/>
    </source>
</evidence>
<dbReference type="Pfam" id="PF13340">
    <property type="entry name" value="DUF4096"/>
    <property type="match status" value="1"/>
</dbReference>
<dbReference type="Proteomes" id="UP001600424">
    <property type="component" value="Unassembled WGS sequence"/>
</dbReference>